<dbReference type="EMBL" id="BJON01000009">
    <property type="protein sequence ID" value="GED68926.1"/>
    <property type="molecule type" value="Genomic_DNA"/>
</dbReference>
<feature type="transmembrane region" description="Helical" evidence="1">
    <location>
        <begin position="330"/>
        <end position="352"/>
    </location>
</feature>
<dbReference type="Proteomes" id="UP000036834">
    <property type="component" value="Unassembled WGS sequence"/>
</dbReference>
<reference evidence="4" key="1">
    <citation type="submission" date="2015-07" db="EMBL/GenBank/DDBJ databases">
        <title>Genome sequencing project for genomic taxonomy and phylogenomics of Bacillus-like bacteria.</title>
        <authorList>
            <person name="Liu B."/>
            <person name="Wang J."/>
            <person name="Zhu Y."/>
            <person name="Liu G."/>
            <person name="Chen Q."/>
            <person name="Chen Z."/>
            <person name="Lan J."/>
            <person name="Che J."/>
            <person name="Ge C."/>
            <person name="Shi H."/>
            <person name="Pan Z."/>
            <person name="Liu X."/>
        </authorList>
    </citation>
    <scope>NUCLEOTIDE SEQUENCE [LARGE SCALE GENOMIC DNA]</scope>
    <source>
        <strain evidence="4">DSM 9887</strain>
    </source>
</reference>
<dbReference type="InterPro" id="IPR031599">
    <property type="entry name" value="ABC_tran_2"/>
</dbReference>
<name>A0A0K9YNJ8_9BACL</name>
<evidence type="ECO:0000313" key="3">
    <source>
        <dbReference type="EMBL" id="KNB69740.1"/>
    </source>
</evidence>
<dbReference type="OrthoDB" id="138672at2"/>
<gene>
    <name evidence="3" type="ORF">ADS79_28240</name>
    <name evidence="2" type="ORF">BRE01_26280</name>
</gene>
<keyword evidence="1" id="KW-0472">Membrane</keyword>
<proteinExistence type="predicted"/>
<feature type="transmembrane region" description="Helical" evidence="1">
    <location>
        <begin position="67"/>
        <end position="94"/>
    </location>
</feature>
<feature type="transmembrane region" description="Helical" evidence="1">
    <location>
        <begin position="451"/>
        <end position="475"/>
    </location>
</feature>
<evidence type="ECO:0000313" key="4">
    <source>
        <dbReference type="Proteomes" id="UP000036834"/>
    </source>
</evidence>
<organism evidence="3 4">
    <name type="scientific">Brevibacillus reuszeri</name>
    <dbReference type="NCBI Taxonomy" id="54915"/>
    <lineage>
        <taxon>Bacteria</taxon>
        <taxon>Bacillati</taxon>
        <taxon>Bacillota</taxon>
        <taxon>Bacilli</taxon>
        <taxon>Bacillales</taxon>
        <taxon>Paenibacillaceae</taxon>
        <taxon>Brevibacillus</taxon>
    </lineage>
</organism>
<dbReference type="EMBL" id="LGIQ01000011">
    <property type="protein sequence ID" value="KNB69740.1"/>
    <property type="molecule type" value="Genomic_DNA"/>
</dbReference>
<comment type="caution">
    <text evidence="3">The sequence shown here is derived from an EMBL/GenBank/DDBJ whole genome shotgun (WGS) entry which is preliminary data.</text>
</comment>
<protein>
    <submittedName>
        <fullName evidence="2">ABC transporter permease</fullName>
    </submittedName>
</protein>
<keyword evidence="1" id="KW-1133">Transmembrane helix</keyword>
<dbReference type="Proteomes" id="UP000319578">
    <property type="component" value="Unassembled WGS sequence"/>
</dbReference>
<feature type="transmembrane region" description="Helical" evidence="1">
    <location>
        <begin position="115"/>
        <end position="139"/>
    </location>
</feature>
<evidence type="ECO:0000256" key="1">
    <source>
        <dbReference type="SAM" id="Phobius"/>
    </source>
</evidence>
<dbReference type="STRING" id="54915.ADS79_28240"/>
<accession>A0A0K9YNJ8</accession>
<feature type="transmembrane region" description="Helical" evidence="1">
    <location>
        <begin position="30"/>
        <end position="55"/>
    </location>
</feature>
<feature type="transmembrane region" description="Helical" evidence="1">
    <location>
        <begin position="419"/>
        <end position="439"/>
    </location>
</feature>
<reference evidence="3" key="2">
    <citation type="submission" date="2015-07" db="EMBL/GenBank/DDBJ databases">
        <title>MeaNS - Measles Nucleotide Surveillance Program.</title>
        <authorList>
            <person name="Tran T."/>
            <person name="Druce J."/>
        </authorList>
    </citation>
    <scope>NUCLEOTIDE SEQUENCE</scope>
    <source>
        <strain evidence="3">DSM 9887</strain>
    </source>
</reference>
<feature type="transmembrane region" description="Helical" evidence="1">
    <location>
        <begin position="496"/>
        <end position="516"/>
    </location>
</feature>
<feature type="transmembrane region" description="Helical" evidence="1">
    <location>
        <begin position="186"/>
        <end position="205"/>
    </location>
</feature>
<feature type="transmembrane region" description="Helical" evidence="1">
    <location>
        <begin position="145"/>
        <end position="174"/>
    </location>
</feature>
<evidence type="ECO:0000313" key="2">
    <source>
        <dbReference type="EMBL" id="GED68926.1"/>
    </source>
</evidence>
<feature type="transmembrane region" description="Helical" evidence="1">
    <location>
        <begin position="372"/>
        <end position="398"/>
    </location>
</feature>
<dbReference type="Pfam" id="PF16949">
    <property type="entry name" value="ABC_tran_2"/>
    <property type="match status" value="1"/>
</dbReference>
<dbReference type="AlphaFoldDB" id="A0A0K9YNJ8"/>
<feature type="transmembrane region" description="Helical" evidence="1">
    <location>
        <begin position="256"/>
        <end position="277"/>
    </location>
</feature>
<dbReference type="PATRIC" id="fig|54915.3.peg.4853"/>
<feature type="transmembrane region" description="Helical" evidence="1">
    <location>
        <begin position="522"/>
        <end position="542"/>
    </location>
</feature>
<keyword evidence="5" id="KW-1185">Reference proteome</keyword>
<reference evidence="2 5" key="3">
    <citation type="submission" date="2019-06" db="EMBL/GenBank/DDBJ databases">
        <title>Whole genome shotgun sequence of Brevibacillus reuszeri NBRC 15719.</title>
        <authorList>
            <person name="Hosoyama A."/>
            <person name="Uohara A."/>
            <person name="Ohji S."/>
            <person name="Ichikawa N."/>
        </authorList>
    </citation>
    <scope>NUCLEOTIDE SEQUENCE [LARGE SCALE GENOMIC DNA]</scope>
    <source>
        <strain evidence="2 5">NBRC 15719</strain>
    </source>
</reference>
<evidence type="ECO:0000313" key="5">
    <source>
        <dbReference type="Proteomes" id="UP000319578"/>
    </source>
</evidence>
<dbReference type="RefSeq" id="WP_049741772.1">
    <property type="nucleotide sequence ID" value="NZ_BJON01000009.1"/>
</dbReference>
<keyword evidence="1" id="KW-0812">Transmembrane</keyword>
<sequence>MNKILLLSKIMIKNAGSTWGNKKGAGWKSFLILFAIGIGLLPLMSVGVMFIAGLYDGLAMIGQQGALLGLGVAIASLAILVLGIVYVLSVFYYSQDVEHMLPLPLAPWHILGAKFLVALFYEYLTALVFFGPLLITYGVKSGGGVLYYLFALIIFLIVPIFPLVLSALVVMLFMRYTNVGKSKDRFRLIGGFAAIAVAIGFQAVIQRQTSGKMDNIEQMQQMIVSGENVLLGLVTQLFPASKLAALALMGSDSVSGFGYLVAFAFLAAASVAVFFYAGNRLYFPGVMGIGEAMAKRKKVDESAFQKLVQPRSALIAYGLKEWKILWRTPAFLMNCTLSSILLPVIALIPLLSRQDSGEMLSSLSAQMQGGEIGGIPIAIACAAFMMMAGANSTSVTAITRDGQGFFLNKSFPIAYPKILIAKLMPGILLSMVSMLLLLAEAGWLLQLSPLFVLYCILVGIPGIIFINLFGIMVDLNMPKLGWSSEQEAVKQNLNPLFTLILSALAGGLTIVGVYVVSGSMMIVGLGLFALFVILDFIFYRILVTKGPVWIEKIEA</sequence>